<evidence type="ECO:0000313" key="3">
    <source>
        <dbReference type="EMBL" id="GGL73399.1"/>
    </source>
</evidence>
<comment type="caution">
    <text evidence="3">The sequence shown here is derived from an EMBL/GenBank/DDBJ whole genome shotgun (WGS) entry which is preliminary data.</text>
</comment>
<reference evidence="3" key="1">
    <citation type="journal article" date="2014" name="Int. J. Syst. Evol. Microbiol.">
        <title>Complete genome sequence of Corynebacterium casei LMG S-19264T (=DSM 44701T), isolated from a smear-ripened cheese.</title>
        <authorList>
            <consortium name="US DOE Joint Genome Institute (JGI-PGF)"/>
            <person name="Walter F."/>
            <person name="Albersmeier A."/>
            <person name="Kalinowski J."/>
            <person name="Ruckert C."/>
        </authorList>
    </citation>
    <scope>NUCLEOTIDE SEQUENCE</scope>
    <source>
        <strain evidence="3">JCM 19596</strain>
    </source>
</reference>
<keyword evidence="2" id="KW-1133">Transmembrane helix</keyword>
<dbReference type="EMBL" id="BMPG01000010">
    <property type="protein sequence ID" value="GGL73399.1"/>
    <property type="molecule type" value="Genomic_DNA"/>
</dbReference>
<sequence length="561" mass="61886">MKKPYRTLAAAVVLACVVLSLAVPAGLAAAGQNDQSQDYTLDELRQGGEQVSQLNPSKRRVGRLTSVSLLNYPTGPMSDFGGSDFKFLTPSTTVQRDRVMLYVNTYERNPSNLTVHKVYWEEGSQTVVRNGTKVEVPAAVNVTETTEEVAVSGDSETLVPVHLTSHYDDEVEVTMWVEGDRSNARWRFAHQTSETMRPVNLETAGAATWWGLTTFLFPAVFGVVIGWPIGYLLQETMLVGPMKDRRWWMKIGAAGGFVAIFVLWDGLASLLISLGPVTGIITFALTLGVVLDNESSVRKVLLRQLMTGDGIQEQDDVRALRTTQVKGQLARVIEHDGDHYLVAKGARRAFARAIAGAAKIEDWDRIEDNIPTSGGSSYAEEIHLDPRVDEPLDIVLPQINIAFPATEDITPKYIGRVALGSIAAVGIGAMVSWTAWGTPSYGWLALAPVFGALVIRPNNPRVRFEPASTMQMQAETRNTLLARDYAEGETNDELRRRNQKLEGQAQAERVELENERRKTATDEVLRSRGADPEAVGESEREAWKSARDEDKEADDEEERSS</sequence>
<reference evidence="3" key="2">
    <citation type="submission" date="2020-09" db="EMBL/GenBank/DDBJ databases">
        <authorList>
            <person name="Sun Q."/>
            <person name="Ohkuma M."/>
        </authorList>
    </citation>
    <scope>NUCLEOTIDE SEQUENCE</scope>
    <source>
        <strain evidence="3">JCM 19596</strain>
    </source>
</reference>
<keyword evidence="4" id="KW-1185">Reference proteome</keyword>
<gene>
    <name evidence="3" type="ORF">GCM10009039_34390</name>
</gene>
<feature type="compositionally biased region" description="Acidic residues" evidence="1">
    <location>
        <begin position="551"/>
        <end position="561"/>
    </location>
</feature>
<evidence type="ECO:0000313" key="4">
    <source>
        <dbReference type="Proteomes" id="UP000607197"/>
    </source>
</evidence>
<dbReference type="Proteomes" id="UP000607197">
    <property type="component" value="Unassembled WGS sequence"/>
</dbReference>
<feature type="transmembrane region" description="Helical" evidence="2">
    <location>
        <begin position="270"/>
        <end position="291"/>
    </location>
</feature>
<protein>
    <submittedName>
        <fullName evidence="3">Uncharacterized protein</fullName>
    </submittedName>
</protein>
<accession>A0A830F8D3</accession>
<proteinExistence type="predicted"/>
<organism evidence="3 4">
    <name type="scientific">Halocalculus aciditolerans</name>
    <dbReference type="NCBI Taxonomy" id="1383812"/>
    <lineage>
        <taxon>Archaea</taxon>
        <taxon>Methanobacteriati</taxon>
        <taxon>Methanobacteriota</taxon>
        <taxon>Stenosarchaea group</taxon>
        <taxon>Halobacteria</taxon>
        <taxon>Halobacteriales</taxon>
        <taxon>Halobacteriaceae</taxon>
        <taxon>Halocalculus</taxon>
    </lineage>
</organism>
<feature type="transmembrane region" description="Helical" evidence="2">
    <location>
        <begin position="247"/>
        <end position="264"/>
    </location>
</feature>
<feature type="region of interest" description="Disordered" evidence="1">
    <location>
        <begin position="487"/>
        <end position="561"/>
    </location>
</feature>
<evidence type="ECO:0000256" key="2">
    <source>
        <dbReference type="SAM" id="Phobius"/>
    </source>
</evidence>
<keyword evidence="2" id="KW-0812">Transmembrane</keyword>
<name>A0A830F8D3_9EURY</name>
<feature type="transmembrane region" description="Helical" evidence="2">
    <location>
        <begin position="207"/>
        <end position="227"/>
    </location>
</feature>
<dbReference type="AlphaFoldDB" id="A0A830F8D3"/>
<feature type="transmembrane region" description="Helical" evidence="2">
    <location>
        <begin position="413"/>
        <end position="435"/>
    </location>
</feature>
<evidence type="ECO:0000256" key="1">
    <source>
        <dbReference type="SAM" id="MobiDB-lite"/>
    </source>
</evidence>
<keyword evidence="2" id="KW-0472">Membrane</keyword>
<feature type="compositionally biased region" description="Basic and acidic residues" evidence="1">
    <location>
        <begin position="508"/>
        <end position="550"/>
    </location>
</feature>